<evidence type="ECO:0000256" key="1">
    <source>
        <dbReference type="SAM" id="SignalP"/>
    </source>
</evidence>
<evidence type="ECO:0000313" key="2">
    <source>
        <dbReference type="EMBL" id="OCH91947.1"/>
    </source>
</evidence>
<name>A0A8E2DLU8_9APHY</name>
<keyword evidence="3" id="KW-1185">Reference proteome</keyword>
<dbReference type="Proteomes" id="UP000250043">
    <property type="component" value="Unassembled WGS sequence"/>
</dbReference>
<organism evidence="2 3">
    <name type="scientific">Obba rivulosa</name>
    <dbReference type="NCBI Taxonomy" id="1052685"/>
    <lineage>
        <taxon>Eukaryota</taxon>
        <taxon>Fungi</taxon>
        <taxon>Dikarya</taxon>
        <taxon>Basidiomycota</taxon>
        <taxon>Agaricomycotina</taxon>
        <taxon>Agaricomycetes</taxon>
        <taxon>Polyporales</taxon>
        <taxon>Gelatoporiaceae</taxon>
        <taxon>Obba</taxon>
    </lineage>
</organism>
<feature type="chain" id="PRO_5034882568" description="F-box domain-containing protein" evidence="1">
    <location>
        <begin position="28"/>
        <end position="459"/>
    </location>
</feature>
<proteinExistence type="predicted"/>
<dbReference type="AlphaFoldDB" id="A0A8E2DLU8"/>
<sequence length="459" mass="51385">MGGVWSSAVELCIDLLLSWVSLRSAPARESGPGSRHARRSTVVEPRIRTSLVRTLPSSTAYGASDQRAKGLDRSDVENVKALATQVSPTPQPQPTLNLDVIDCIMYILPRNDLLSIMLACRATYSTGLRHLLRAEISVSPTNLEGFCDCLLRNRADLCTLMRRLKLRTPKYEANFDPSLIARLTDVLSHAHFLEELDVYVAQSVLSNHPGLYQAITSLERLRVLVLTGHRIGEEAVEMVARITSPIVKVYARFDIALEAPDANRLLAPFVETLQDLRLSHVVFKNVANVQYGCVRKLDIQFTAVQNETVNLIQLFPNLLELRLRTHFYFEPSRVYDARPKNQQAQAQRCWPRLDFVGGSSSLIYAAGLLCGAYRLETFLVCDHIDYLAGILMDAQPRQLVLELLLLRDDVGPLLSAFQVGAPNVTDLTLTLLVYEDMAETWEDIVCWLALQTVGARMEL</sequence>
<dbReference type="EMBL" id="KV722377">
    <property type="protein sequence ID" value="OCH91947.1"/>
    <property type="molecule type" value="Genomic_DNA"/>
</dbReference>
<feature type="signal peptide" evidence="1">
    <location>
        <begin position="1"/>
        <end position="27"/>
    </location>
</feature>
<gene>
    <name evidence="2" type="ORF">OBBRIDRAFT_490180</name>
</gene>
<accession>A0A8E2DLU8</accession>
<evidence type="ECO:0000313" key="3">
    <source>
        <dbReference type="Proteomes" id="UP000250043"/>
    </source>
</evidence>
<dbReference type="OrthoDB" id="2744015at2759"/>
<reference evidence="2 3" key="1">
    <citation type="submission" date="2016-07" db="EMBL/GenBank/DDBJ databases">
        <title>Draft genome of the white-rot fungus Obba rivulosa 3A-2.</title>
        <authorList>
            <consortium name="DOE Joint Genome Institute"/>
            <person name="Miettinen O."/>
            <person name="Riley R."/>
            <person name="Acob R."/>
            <person name="Barry K."/>
            <person name="Cullen D."/>
            <person name="De Vries R."/>
            <person name="Hainaut M."/>
            <person name="Hatakka A."/>
            <person name="Henrissat B."/>
            <person name="Hilden K."/>
            <person name="Kuo R."/>
            <person name="Labutti K."/>
            <person name="Lipzen A."/>
            <person name="Makela M.R."/>
            <person name="Sandor L."/>
            <person name="Spatafora J.W."/>
            <person name="Grigoriev I.V."/>
            <person name="Hibbett D.S."/>
        </authorList>
    </citation>
    <scope>NUCLEOTIDE SEQUENCE [LARGE SCALE GENOMIC DNA]</scope>
    <source>
        <strain evidence="2 3">3A-2</strain>
    </source>
</reference>
<keyword evidence="1" id="KW-0732">Signal</keyword>
<protein>
    <recommendedName>
        <fullName evidence="4">F-box domain-containing protein</fullName>
    </recommendedName>
</protein>
<evidence type="ECO:0008006" key="4">
    <source>
        <dbReference type="Google" id="ProtNLM"/>
    </source>
</evidence>
<dbReference type="SUPFAM" id="SSF52047">
    <property type="entry name" value="RNI-like"/>
    <property type="match status" value="1"/>
</dbReference>